<protein>
    <submittedName>
        <fullName evidence="2">Secreted protein F</fullName>
    </submittedName>
</protein>
<dbReference type="EMBL" id="GU196316">
    <property type="protein sequence ID" value="ACZ26280.1"/>
    <property type="molecule type" value="Genomic_DNA"/>
</dbReference>
<feature type="chain" id="PRO_5003024702" evidence="1">
    <location>
        <begin position="24"/>
        <end position="488"/>
    </location>
</feature>
<accession>D1MLM9</accession>
<reference evidence="2" key="1">
    <citation type="submission" date="2009-11" db="EMBL/GenBank/DDBJ databases">
        <authorList>
            <person name="Chen M.-S."/>
        </authorList>
    </citation>
    <scope>NUCLEOTIDE SEQUENCE</scope>
</reference>
<evidence type="ECO:0000313" key="2">
    <source>
        <dbReference type="EMBL" id="ACZ26280.1"/>
    </source>
</evidence>
<proteinExistence type="predicted"/>
<keyword evidence="1" id="KW-0732">Signal</keyword>
<organism evidence="2">
    <name type="scientific">Mayetiola destructor</name>
    <name type="common">Hessian fly</name>
    <dbReference type="NCBI Taxonomy" id="39758"/>
    <lineage>
        <taxon>Eukaryota</taxon>
        <taxon>Metazoa</taxon>
        <taxon>Ecdysozoa</taxon>
        <taxon>Arthropoda</taxon>
        <taxon>Hexapoda</taxon>
        <taxon>Insecta</taxon>
        <taxon>Pterygota</taxon>
        <taxon>Neoptera</taxon>
        <taxon>Endopterygota</taxon>
        <taxon>Diptera</taxon>
        <taxon>Nematocera</taxon>
        <taxon>Sciaroidea</taxon>
        <taxon>Cecidomyiidae</taxon>
        <taxon>Mayetiola</taxon>
    </lineage>
</organism>
<dbReference type="SUPFAM" id="SSF52047">
    <property type="entry name" value="RNI-like"/>
    <property type="match status" value="1"/>
</dbReference>
<evidence type="ECO:0000256" key="1">
    <source>
        <dbReference type="SAM" id="SignalP"/>
    </source>
</evidence>
<sequence length="488" mass="57272">MSFIYGLAVILVIFEGIIIQCECGCAFSSNVEHDAPPINDIQYEDEENIDTKIDLSIFPKDVIQLIFSKTDFRTVHGAIQKFLVPPNDIVMSRIIQNYIIYIRPDDIEGEIYDISQSGEFLLNISSYKKLLLFFKRFGNQIKKIQICYSSTDDSVPHKLINENIIKKYAKNFELLRLSCGNDERFREELSDGNEEIIFPQVKNIEIWSGNNRIKFKLNLIFPKLESLTLYTDEIVGESYLENVTGLKELRLYKILMEEDQLDQIFANNGNMTKIYFCKPKRTETMESIANHLTKLKTLEVQIPGQRFLLRANQNAVLYEIPSVIHFIISFSEMNDIFGIRDLDLSFEMPHLKKLTLNGCQADDRIVKFIQHFKELETVELFILRNAVECMEKLKDIKEFTAFFDKHTFDLLKNMFENFDKNSKLQTLKFVNFGVEYYQKYEDTMKEFNIQLKIFEKPTWTASLEIRSGRHRNYLVLRREPCTCKSCKK</sequence>
<dbReference type="InterPro" id="IPR032675">
    <property type="entry name" value="LRR_dom_sf"/>
</dbReference>
<reference evidence="2" key="2">
    <citation type="journal article" date="2010" name="BMC Evol. Biol.">
        <title>Unusual conservation among genes encoding small secreted salivary gland proteins from a gall midge.</title>
        <authorList>
            <person name="Chen M.S."/>
            <person name="Liu X."/>
            <person name="Yang Z."/>
            <person name="Zhao H."/>
            <person name="Shukle R.H."/>
            <person name="Stuart J.J."/>
            <person name="Hulbert S."/>
        </authorList>
    </citation>
    <scope>NUCLEOTIDE SEQUENCE</scope>
</reference>
<feature type="signal peptide" evidence="1">
    <location>
        <begin position="1"/>
        <end position="23"/>
    </location>
</feature>
<name>D1MLM9_MAYDE</name>
<dbReference type="AlphaFoldDB" id="D1MLM9"/>
<dbReference type="Gene3D" id="3.80.10.10">
    <property type="entry name" value="Ribonuclease Inhibitor"/>
    <property type="match status" value="1"/>
</dbReference>